<dbReference type="GO" id="GO:0005911">
    <property type="term" value="C:cell-cell junction"/>
    <property type="evidence" value="ECO:0007669"/>
    <property type="project" value="TreeGrafter"/>
</dbReference>
<dbReference type="PANTHER" id="PTHR11640">
    <property type="entry name" value="NEPHRIN"/>
    <property type="match status" value="1"/>
</dbReference>
<evidence type="ECO:0000256" key="2">
    <source>
        <dbReference type="ARBA" id="ARBA00022737"/>
    </source>
</evidence>
<feature type="transmembrane region" description="Helical" evidence="7">
    <location>
        <begin position="915"/>
        <end position="939"/>
    </location>
</feature>
<dbReference type="GO" id="GO:0009653">
    <property type="term" value="P:anatomical structure morphogenesis"/>
    <property type="evidence" value="ECO:0007669"/>
    <property type="project" value="UniProtKB-ARBA"/>
</dbReference>
<dbReference type="Gene3D" id="2.60.40.10">
    <property type="entry name" value="Immunoglobulins"/>
    <property type="match status" value="8"/>
</dbReference>
<dbReference type="InterPro" id="IPR013098">
    <property type="entry name" value="Ig_I-set"/>
</dbReference>
<keyword evidence="11" id="KW-1185">Reference proteome</keyword>
<feature type="domain" description="Ig-like" evidence="8">
    <location>
        <begin position="134"/>
        <end position="224"/>
    </location>
</feature>
<protein>
    <submittedName>
        <fullName evidence="10">Uncharacterized protein</fullName>
    </submittedName>
</protein>
<evidence type="ECO:0000256" key="6">
    <source>
        <dbReference type="ARBA" id="ARBA00023319"/>
    </source>
</evidence>
<dbReference type="InterPro" id="IPR003599">
    <property type="entry name" value="Ig_sub"/>
</dbReference>
<evidence type="ECO:0000256" key="4">
    <source>
        <dbReference type="ARBA" id="ARBA00023157"/>
    </source>
</evidence>
<sequence length="1126" mass="126463">MFLTHLSTDISIDINVLSCPARSQESENRDVVEGQSIRLSCRFNPYLSGKRTVYWMCQTQKEQDIIAMNSDSHKGMLYKVDFKPEEGRSDLTIIRAEYEKDNSKFECRFKDMSSGTYTVISAFTVTVLIPPGPPQISPPKPVAREGETFALSCMSQGGSPDPIVQWYREDIPLQGQLQKGGSRDRPTTSVLSINPRMEDDNATYKCAVWNRAIPEELKMETNVQLRVQYAPRIRVGPFNPLRIMVNGDAMLTCNVNANPPIRSVRWMKSGQLLSHTMNHTIPSVKPEDSGTYTCIAENGIGEATQINLELAVLYGPTVNLLPEKEVSLGESLAVKCNIASYPPPHTVEWIKENNAFFRQNGDTLRLESVSSEDSGKYFCKATTTARPSGSSMQREFSSNSSIIIHIKHKPGETIISPSTLEAVSGKPFTLMCSAKPPGYPLPEYRWWKEGQEKMELSRKANYTLLSAHVSHEGQYYCQTQNSLGYGSIASAYLTVYEPVSLTIPLRPQIIRKETDTGFSITCRARGKPMPQVQWSHDGQTIPGDSGFFKIETVNSVEDNNVNSLLSTLKFEGRDRKNGRLTSEDRGKFACVYDNGFGEVSSVLSLKVEHSPIVKHTYNRVAFDIRETAVLKCIMQAYPEPVFEWFHYGRALDNYGNYGTNVTNVGGDTYVGILSIKDLTENDYGEYTCRAWNQVGDKKTIIKLVKKSVPERPSNIELVDSSSDKITLRWSEGFNGGFASTEYLITYWPAAENVKGRNETCRSQTVCEVIGLQSETEYKFKVLAVNPRGYSQYSDEVIIKTKPNLRDLPRAIDAHFDKDTSQLTFSVDAPPMPLLAKVQARYADTDDWIMQKYIEIHSPEQTVYLTPGSQSFSDVRVTLCLQSNESWCGDAKIASPFDDSSPRTVETAGVVRVENMYIIITVAGALGLLIIVGFVCFYGCRRSNKDNKKKQEIKTLNAGPPPVTLPYYSEENLTKHGDVLDSNPKSNIYMSGMQDVNNDHMCNGGNDHGLLYPGDRDMGCMVPNSHLNMLLKNGEMPDGSYYPFEGEMVNDYYSGNDYKQVNGDMMNMKNREHLHSPYYDVSGLPDPYSMRDDEKMHPNSMCFDETLESGYSTPNSRNRRIIREIIV</sequence>
<name>A0AAV6UC35_9ARAC</name>
<dbReference type="CDD" id="cd00063">
    <property type="entry name" value="FN3"/>
    <property type="match status" value="1"/>
</dbReference>
<dbReference type="PROSITE" id="PS50853">
    <property type="entry name" value="FN3"/>
    <property type="match status" value="1"/>
</dbReference>
<dbReference type="InterPro" id="IPR051275">
    <property type="entry name" value="Cell_adhesion_signaling"/>
</dbReference>
<keyword evidence="7" id="KW-0812">Transmembrane</keyword>
<evidence type="ECO:0000259" key="8">
    <source>
        <dbReference type="PROSITE" id="PS50835"/>
    </source>
</evidence>
<dbReference type="PANTHER" id="PTHR11640:SF134">
    <property type="entry name" value="ECHINOID, ISOFORM A-RELATED"/>
    <property type="match status" value="1"/>
</dbReference>
<feature type="domain" description="Ig-like" evidence="8">
    <location>
        <begin position="611"/>
        <end position="701"/>
    </location>
</feature>
<dbReference type="InterPro" id="IPR003961">
    <property type="entry name" value="FN3_dom"/>
</dbReference>
<dbReference type="Proteomes" id="UP000827092">
    <property type="component" value="Unassembled WGS sequence"/>
</dbReference>
<dbReference type="PROSITE" id="PS50835">
    <property type="entry name" value="IG_LIKE"/>
    <property type="match status" value="7"/>
</dbReference>
<dbReference type="InterPro" id="IPR013783">
    <property type="entry name" value="Ig-like_fold"/>
</dbReference>
<keyword evidence="2" id="KW-0677">Repeat</keyword>
<keyword evidence="7" id="KW-1133">Transmembrane helix</keyword>
<evidence type="ECO:0000259" key="9">
    <source>
        <dbReference type="PROSITE" id="PS50853"/>
    </source>
</evidence>
<feature type="domain" description="Fibronectin type-III" evidence="9">
    <location>
        <begin position="711"/>
        <end position="803"/>
    </location>
</feature>
<dbReference type="GO" id="GO:0098609">
    <property type="term" value="P:cell-cell adhesion"/>
    <property type="evidence" value="ECO:0007669"/>
    <property type="project" value="TreeGrafter"/>
</dbReference>
<keyword evidence="4" id="KW-1015">Disulfide bond</keyword>
<evidence type="ECO:0000256" key="3">
    <source>
        <dbReference type="ARBA" id="ARBA00023136"/>
    </source>
</evidence>
<dbReference type="InterPro" id="IPR036179">
    <property type="entry name" value="Ig-like_dom_sf"/>
</dbReference>
<dbReference type="GO" id="GO:0050839">
    <property type="term" value="F:cell adhesion molecule binding"/>
    <property type="evidence" value="ECO:0007669"/>
    <property type="project" value="TreeGrafter"/>
</dbReference>
<dbReference type="EMBL" id="JAFNEN010000488">
    <property type="protein sequence ID" value="KAG8181920.1"/>
    <property type="molecule type" value="Genomic_DNA"/>
</dbReference>
<dbReference type="SMART" id="SM00408">
    <property type="entry name" value="IGc2"/>
    <property type="match status" value="6"/>
</dbReference>
<dbReference type="SMART" id="SM00409">
    <property type="entry name" value="IG"/>
    <property type="match status" value="7"/>
</dbReference>
<feature type="domain" description="Ig-like" evidence="8">
    <location>
        <begin position="410"/>
        <end position="494"/>
    </location>
</feature>
<evidence type="ECO:0000256" key="7">
    <source>
        <dbReference type="SAM" id="Phobius"/>
    </source>
</evidence>
<dbReference type="InterPro" id="IPR007110">
    <property type="entry name" value="Ig-like_dom"/>
</dbReference>
<accession>A0AAV6UC35</accession>
<keyword evidence="3 7" id="KW-0472">Membrane</keyword>
<dbReference type="SUPFAM" id="SSF49265">
    <property type="entry name" value="Fibronectin type III"/>
    <property type="match status" value="1"/>
</dbReference>
<dbReference type="Pfam" id="PF00041">
    <property type="entry name" value="fn3"/>
    <property type="match status" value="1"/>
</dbReference>
<dbReference type="InterPro" id="IPR003598">
    <property type="entry name" value="Ig_sub2"/>
</dbReference>
<dbReference type="AlphaFoldDB" id="A0AAV6UC35"/>
<keyword evidence="6" id="KW-0393">Immunoglobulin domain</keyword>
<evidence type="ECO:0000256" key="1">
    <source>
        <dbReference type="ARBA" id="ARBA00004479"/>
    </source>
</evidence>
<feature type="domain" description="Ig-like" evidence="8">
    <location>
        <begin position="316"/>
        <end position="397"/>
    </location>
</feature>
<dbReference type="GO" id="GO:0005886">
    <property type="term" value="C:plasma membrane"/>
    <property type="evidence" value="ECO:0007669"/>
    <property type="project" value="TreeGrafter"/>
</dbReference>
<feature type="domain" description="Ig-like" evidence="8">
    <location>
        <begin position="498"/>
        <end position="608"/>
    </location>
</feature>
<dbReference type="Pfam" id="PF13895">
    <property type="entry name" value="Ig_2"/>
    <property type="match status" value="1"/>
</dbReference>
<feature type="domain" description="Ig-like" evidence="8">
    <location>
        <begin position="20"/>
        <end position="126"/>
    </location>
</feature>
<dbReference type="CDD" id="cd00096">
    <property type="entry name" value="Ig"/>
    <property type="match status" value="2"/>
</dbReference>
<dbReference type="SUPFAM" id="SSF48726">
    <property type="entry name" value="Immunoglobulin"/>
    <property type="match status" value="7"/>
</dbReference>
<comment type="caution">
    <text evidence="10">The sequence shown here is derived from an EMBL/GenBank/DDBJ whole genome shotgun (WGS) entry which is preliminary data.</text>
</comment>
<organism evidence="10 11">
    <name type="scientific">Oedothorax gibbosus</name>
    <dbReference type="NCBI Taxonomy" id="931172"/>
    <lineage>
        <taxon>Eukaryota</taxon>
        <taxon>Metazoa</taxon>
        <taxon>Ecdysozoa</taxon>
        <taxon>Arthropoda</taxon>
        <taxon>Chelicerata</taxon>
        <taxon>Arachnida</taxon>
        <taxon>Araneae</taxon>
        <taxon>Araneomorphae</taxon>
        <taxon>Entelegynae</taxon>
        <taxon>Araneoidea</taxon>
        <taxon>Linyphiidae</taxon>
        <taxon>Erigoninae</taxon>
        <taxon>Oedothorax</taxon>
    </lineage>
</organism>
<evidence type="ECO:0000313" key="10">
    <source>
        <dbReference type="EMBL" id="KAG8181920.1"/>
    </source>
</evidence>
<dbReference type="Pfam" id="PF07679">
    <property type="entry name" value="I-set"/>
    <property type="match status" value="1"/>
</dbReference>
<dbReference type="Pfam" id="PF13927">
    <property type="entry name" value="Ig_3"/>
    <property type="match status" value="4"/>
</dbReference>
<feature type="domain" description="Ig-like" evidence="8">
    <location>
        <begin position="231"/>
        <end position="307"/>
    </location>
</feature>
<dbReference type="InterPro" id="IPR036116">
    <property type="entry name" value="FN3_sf"/>
</dbReference>
<evidence type="ECO:0000256" key="5">
    <source>
        <dbReference type="ARBA" id="ARBA00023180"/>
    </source>
</evidence>
<keyword evidence="5" id="KW-0325">Glycoprotein</keyword>
<evidence type="ECO:0000313" key="11">
    <source>
        <dbReference type="Proteomes" id="UP000827092"/>
    </source>
</evidence>
<comment type="subcellular location">
    <subcellularLocation>
        <location evidence="1">Membrane</location>
        <topology evidence="1">Single-pass type I membrane protein</topology>
    </subcellularLocation>
</comment>
<reference evidence="10 11" key="1">
    <citation type="journal article" date="2022" name="Nat. Ecol. Evol.">
        <title>A masculinizing supergene underlies an exaggerated male reproductive morph in a spider.</title>
        <authorList>
            <person name="Hendrickx F."/>
            <person name="De Corte Z."/>
            <person name="Sonet G."/>
            <person name="Van Belleghem S.M."/>
            <person name="Kostlbacher S."/>
            <person name="Vangestel C."/>
        </authorList>
    </citation>
    <scope>NUCLEOTIDE SEQUENCE [LARGE SCALE GENOMIC DNA]</scope>
    <source>
        <strain evidence="10">W744_W776</strain>
    </source>
</reference>
<proteinExistence type="predicted"/>
<gene>
    <name evidence="10" type="ORF">JTE90_012473</name>
</gene>
<dbReference type="GO" id="GO:0030154">
    <property type="term" value="P:cell differentiation"/>
    <property type="evidence" value="ECO:0007669"/>
    <property type="project" value="UniProtKB-ARBA"/>
</dbReference>
<dbReference type="SMART" id="SM00060">
    <property type="entry name" value="FN3"/>
    <property type="match status" value="1"/>
</dbReference>